<evidence type="ECO:0000313" key="2">
    <source>
        <dbReference type="EMBL" id="WNN93651.1"/>
    </source>
</evidence>
<gene>
    <name evidence="2" type="primary">1</name>
    <name evidence="2" type="ORF">SEA_CALLINALLBARBZ_1</name>
</gene>
<evidence type="ECO:0000256" key="1">
    <source>
        <dbReference type="SAM" id="MobiDB-lite"/>
    </source>
</evidence>
<name>A0AA96HD64_9CAUD</name>
<accession>A0AA96HD64</accession>
<dbReference type="EMBL" id="OR553891">
    <property type="protein sequence ID" value="WNN93651.1"/>
    <property type="molecule type" value="Genomic_DNA"/>
</dbReference>
<sequence>MATSAKLRPCGTYAAYRRHLRRDEEPCEPCKQAARDQTNERNGLRPRAEEEAIVEIVPPLDPLTPPDPLDDALDNLRIVNEAMAKAVPREIAPLSKRRQELVQLIAELGAKGETSLHDQLAAARRARASRA</sequence>
<feature type="compositionally biased region" description="Basic and acidic residues" evidence="1">
    <location>
        <begin position="33"/>
        <end position="47"/>
    </location>
</feature>
<organism evidence="2 3">
    <name type="scientific">Arthrobacter phage CallinAllBarbz</name>
    <dbReference type="NCBI Taxonomy" id="3077790"/>
    <lineage>
        <taxon>Viruses</taxon>
        <taxon>Duplodnaviria</taxon>
        <taxon>Heunggongvirae</taxon>
        <taxon>Uroviricota</taxon>
        <taxon>Caudoviricetes</taxon>
        <taxon>Casidaviridae</taxon>
        <taxon>Baileybluvirus</taxon>
        <taxon>Baileybluvirus callinallbarbz</taxon>
    </lineage>
</organism>
<protein>
    <submittedName>
        <fullName evidence="2">Uncharacterized protein</fullName>
    </submittedName>
</protein>
<keyword evidence="3" id="KW-1185">Reference proteome</keyword>
<feature type="region of interest" description="Disordered" evidence="1">
    <location>
        <begin position="24"/>
        <end position="47"/>
    </location>
</feature>
<evidence type="ECO:0000313" key="3">
    <source>
        <dbReference type="Proteomes" id="UP001303520"/>
    </source>
</evidence>
<dbReference type="Proteomes" id="UP001303520">
    <property type="component" value="Segment"/>
</dbReference>
<reference evidence="3" key="1">
    <citation type="submission" date="2024-05" db="EMBL/GenBank/DDBJ databases">
        <authorList>
            <person name="Garin V.P."/>
            <person name="Arshad I."/>
            <person name="Mak A."/>
            <person name="Orr M.A."/>
            <person name="Cho C."/>
            <person name="Kyla G.P."/>
            <person name="Liu J."/>
            <person name="Peri J.N."/>
            <person name="Esherick S.A."/>
            <person name="Shera S."/>
            <person name="Suani E."/>
            <person name="Faulkner C."/>
            <person name="Bonthala P."/>
            <person name="Wong M.A."/>
            <person name="Yao J."/>
            <person name="Santaolaya C."/>
            <person name="Santos E.A."/>
            <person name="Qin K."/>
            <person name="Yang E."/>
            <person name="Shao S.B."/>
            <person name="Moore J.P."/>
            <person name="Mathkour Y.H."/>
            <person name="Gallagher H.R."/>
            <person name="White L.T."/>
            <person name="Givan S.V."/>
            <person name="Chan R.W."/>
            <person name="Infante A."/>
            <person name="Anand S."/>
            <person name="Almeida T.I."/>
            <person name="De G.A."/>
            <person name="Trinh U.L."/>
            <person name="Bhatt K."/>
            <person name="Sanoyca A.J."/>
            <person name="Chong T."/>
            <person name="Liu R."/>
            <person name="Liang E."/>
            <person name="Castellanos S."/>
            <person name="Chang A.P."/>
            <person name="Stephenson J.C."/>
            <person name="Zorawik M."/>
            <person name="Garza D.R."/>
            <person name="Reddi K."/>
            <person name="Bouklas T."/>
            <person name="Freise A.C."/>
            <person name="Klyczek K."/>
            <person name="Ko C."/>
            <person name="Russell D.A."/>
            <person name="Jacobs-Sera D."/>
            <person name="Hatfull G.F."/>
        </authorList>
    </citation>
    <scope>NUCLEOTIDE SEQUENCE [LARGE SCALE GENOMIC DNA]</scope>
</reference>
<proteinExistence type="predicted"/>